<dbReference type="STRING" id="1848.SAMN05443637_114194"/>
<feature type="region of interest" description="Disordered" evidence="1">
    <location>
        <begin position="91"/>
        <end position="117"/>
    </location>
</feature>
<organism evidence="3 4">
    <name type="scientific">Pseudonocardia thermophila</name>
    <dbReference type="NCBI Taxonomy" id="1848"/>
    <lineage>
        <taxon>Bacteria</taxon>
        <taxon>Bacillati</taxon>
        <taxon>Actinomycetota</taxon>
        <taxon>Actinomycetes</taxon>
        <taxon>Pseudonocardiales</taxon>
        <taxon>Pseudonocardiaceae</taxon>
        <taxon>Pseudonocardia</taxon>
    </lineage>
</organism>
<proteinExistence type="predicted"/>
<feature type="signal peptide" evidence="2">
    <location>
        <begin position="1"/>
        <end position="25"/>
    </location>
</feature>
<dbReference type="RefSeq" id="WP_073458434.1">
    <property type="nucleotide sequence ID" value="NZ_CALGVN010000014.1"/>
</dbReference>
<evidence type="ECO:0000256" key="2">
    <source>
        <dbReference type="SAM" id="SignalP"/>
    </source>
</evidence>
<reference evidence="3 4" key="1">
    <citation type="submission" date="2016-11" db="EMBL/GenBank/DDBJ databases">
        <authorList>
            <person name="Jaros S."/>
            <person name="Januszkiewicz K."/>
            <person name="Wedrychowicz H."/>
        </authorList>
    </citation>
    <scope>NUCLEOTIDE SEQUENCE [LARGE SCALE GENOMIC DNA]</scope>
    <source>
        <strain evidence="3 4">DSM 43832</strain>
    </source>
</reference>
<evidence type="ECO:0008006" key="5">
    <source>
        <dbReference type="Google" id="ProtNLM"/>
    </source>
</evidence>
<evidence type="ECO:0000313" key="4">
    <source>
        <dbReference type="Proteomes" id="UP000184363"/>
    </source>
</evidence>
<feature type="compositionally biased region" description="Polar residues" evidence="1">
    <location>
        <begin position="93"/>
        <end position="107"/>
    </location>
</feature>
<dbReference type="EMBL" id="FRAP01000014">
    <property type="protein sequence ID" value="SHK93461.1"/>
    <property type="molecule type" value="Genomic_DNA"/>
</dbReference>
<gene>
    <name evidence="3" type="ORF">SAMN05443637_114194</name>
</gene>
<keyword evidence="2" id="KW-0732">Signal</keyword>
<protein>
    <recommendedName>
        <fullName evidence="5">Secreted protein</fullName>
    </recommendedName>
</protein>
<keyword evidence="4" id="KW-1185">Reference proteome</keyword>
<sequence>MLKKAGIVVASAAAVLVAVTPFAFASDTNNNGSDSSGLINVADLNGAAAGQLCNNDVAVQGGLLQGQVPVKEVTGAIDGALGVLGAAQAGSDVDSNSSRVCGDNTATAGDVAEQNID</sequence>
<feature type="chain" id="PRO_5009922062" description="Secreted protein" evidence="2">
    <location>
        <begin position="26"/>
        <end position="117"/>
    </location>
</feature>
<name>A0A1M6WIE7_PSETH</name>
<evidence type="ECO:0000313" key="3">
    <source>
        <dbReference type="EMBL" id="SHK93461.1"/>
    </source>
</evidence>
<dbReference type="AlphaFoldDB" id="A0A1M6WIE7"/>
<evidence type="ECO:0000256" key="1">
    <source>
        <dbReference type="SAM" id="MobiDB-lite"/>
    </source>
</evidence>
<dbReference type="Proteomes" id="UP000184363">
    <property type="component" value="Unassembled WGS sequence"/>
</dbReference>
<accession>A0A1M6WIE7</accession>